<dbReference type="InterPro" id="IPR001584">
    <property type="entry name" value="Integrase_cat-core"/>
</dbReference>
<dbReference type="Pfam" id="PF00665">
    <property type="entry name" value="rve"/>
    <property type="match status" value="1"/>
</dbReference>
<comment type="caution">
    <text evidence="3">The sequence shown here is derived from an EMBL/GenBank/DDBJ whole genome shotgun (WGS) entry which is preliminary data.</text>
</comment>
<dbReference type="AlphaFoldDB" id="A0AAW1JGD5"/>
<keyword evidence="4" id="KW-1185">Reference proteome</keyword>
<dbReference type="InterPro" id="IPR012337">
    <property type="entry name" value="RNaseH-like_sf"/>
</dbReference>
<evidence type="ECO:0000313" key="4">
    <source>
        <dbReference type="Proteomes" id="UP001458880"/>
    </source>
</evidence>
<dbReference type="GO" id="GO:0015074">
    <property type="term" value="P:DNA integration"/>
    <property type="evidence" value="ECO:0007669"/>
    <property type="project" value="InterPro"/>
</dbReference>
<dbReference type="PANTHER" id="PTHR37984">
    <property type="entry name" value="PROTEIN CBG26694"/>
    <property type="match status" value="1"/>
</dbReference>
<dbReference type="Pfam" id="PF17921">
    <property type="entry name" value="Integrase_H2C2"/>
    <property type="match status" value="1"/>
</dbReference>
<feature type="domain" description="Integrase catalytic" evidence="2">
    <location>
        <begin position="66"/>
        <end position="226"/>
    </location>
</feature>
<dbReference type="GO" id="GO:0003676">
    <property type="term" value="F:nucleic acid binding"/>
    <property type="evidence" value="ECO:0007669"/>
    <property type="project" value="InterPro"/>
</dbReference>
<reference evidence="3 4" key="1">
    <citation type="journal article" date="2024" name="BMC Genomics">
        <title>De novo assembly and annotation of Popillia japonica's genome with initial clues to its potential as an invasive pest.</title>
        <authorList>
            <person name="Cucini C."/>
            <person name="Boschi S."/>
            <person name="Funari R."/>
            <person name="Cardaioli E."/>
            <person name="Iannotti N."/>
            <person name="Marturano G."/>
            <person name="Paoli F."/>
            <person name="Bruttini M."/>
            <person name="Carapelli A."/>
            <person name="Frati F."/>
            <person name="Nardi F."/>
        </authorList>
    </citation>
    <scope>NUCLEOTIDE SEQUENCE [LARGE SCALE GENOMIC DNA]</scope>
    <source>
        <strain evidence="3">DMR45628</strain>
    </source>
</reference>
<accession>A0AAW1JGD5</accession>
<dbReference type="InterPro" id="IPR041588">
    <property type="entry name" value="Integrase_H2C2"/>
</dbReference>
<evidence type="ECO:0000256" key="1">
    <source>
        <dbReference type="ARBA" id="ARBA00012493"/>
    </source>
</evidence>
<dbReference type="InterPro" id="IPR036397">
    <property type="entry name" value="RNaseH_sf"/>
</dbReference>
<evidence type="ECO:0000313" key="3">
    <source>
        <dbReference type="EMBL" id="KAK9702556.1"/>
    </source>
</evidence>
<dbReference type="EC" id="2.7.7.49" evidence="1"/>
<dbReference type="Gene3D" id="3.30.420.10">
    <property type="entry name" value="Ribonuclease H-like superfamily/Ribonuclease H"/>
    <property type="match status" value="1"/>
</dbReference>
<dbReference type="EMBL" id="JASPKY010000390">
    <property type="protein sequence ID" value="KAK9702556.1"/>
    <property type="molecule type" value="Genomic_DNA"/>
</dbReference>
<dbReference type="InterPro" id="IPR050951">
    <property type="entry name" value="Retrovirus_Pol_polyprotein"/>
</dbReference>
<dbReference type="PANTHER" id="PTHR37984:SF5">
    <property type="entry name" value="PROTEIN NYNRIN-LIKE"/>
    <property type="match status" value="1"/>
</dbReference>
<sequence length="235" mass="26783">MHFEIIKRAHEVGHFAAGKTEEMVKRSFFIPQLRGKIQKCIRNCVPCILGSRKEGKKEGLLHPIPKEASPLSTYHVDHLGPMTSTRKSYQYILAIIDDFTKFTWLYPTRSTTAKETIDCFVKQQKTFGNPARIITDRGTAFTAREFQDYSELFNSLKLEEEATADTGPVEGEINLVEVNTSEEIENDGNIISNEGFKYITGYVCHRFRNKYPHIGSTKDNASDDDWSVGMDKSFK</sequence>
<evidence type="ECO:0000259" key="2">
    <source>
        <dbReference type="PROSITE" id="PS50994"/>
    </source>
</evidence>
<protein>
    <recommendedName>
        <fullName evidence="1">RNA-directed DNA polymerase</fullName>
        <ecNumber evidence="1">2.7.7.49</ecNumber>
    </recommendedName>
</protein>
<name>A0AAW1JGD5_POPJA</name>
<dbReference type="SUPFAM" id="SSF53098">
    <property type="entry name" value="Ribonuclease H-like"/>
    <property type="match status" value="1"/>
</dbReference>
<gene>
    <name evidence="3" type="ORF">QE152_g29903</name>
</gene>
<dbReference type="GO" id="GO:0003964">
    <property type="term" value="F:RNA-directed DNA polymerase activity"/>
    <property type="evidence" value="ECO:0007669"/>
    <property type="project" value="UniProtKB-EC"/>
</dbReference>
<organism evidence="3 4">
    <name type="scientific">Popillia japonica</name>
    <name type="common">Japanese beetle</name>
    <dbReference type="NCBI Taxonomy" id="7064"/>
    <lineage>
        <taxon>Eukaryota</taxon>
        <taxon>Metazoa</taxon>
        <taxon>Ecdysozoa</taxon>
        <taxon>Arthropoda</taxon>
        <taxon>Hexapoda</taxon>
        <taxon>Insecta</taxon>
        <taxon>Pterygota</taxon>
        <taxon>Neoptera</taxon>
        <taxon>Endopterygota</taxon>
        <taxon>Coleoptera</taxon>
        <taxon>Polyphaga</taxon>
        <taxon>Scarabaeiformia</taxon>
        <taxon>Scarabaeidae</taxon>
        <taxon>Rutelinae</taxon>
        <taxon>Popillia</taxon>
    </lineage>
</organism>
<dbReference type="PROSITE" id="PS50994">
    <property type="entry name" value="INTEGRASE"/>
    <property type="match status" value="1"/>
</dbReference>
<proteinExistence type="predicted"/>
<dbReference type="Gene3D" id="1.10.340.70">
    <property type="match status" value="1"/>
</dbReference>
<dbReference type="Proteomes" id="UP001458880">
    <property type="component" value="Unassembled WGS sequence"/>
</dbReference>